<name>A0A3S4GW76_SALER</name>
<reference evidence="1 2" key="1">
    <citation type="submission" date="2018-12" db="EMBL/GenBank/DDBJ databases">
        <authorList>
            <consortium name="Pathogen Informatics"/>
        </authorList>
    </citation>
    <scope>NUCLEOTIDE SEQUENCE [LARGE SCALE GENOMIC DNA]</scope>
    <source>
        <strain evidence="1 2">NCTC10047</strain>
    </source>
</reference>
<dbReference type="AlphaFoldDB" id="A0A3S4GW76"/>
<accession>A0A3S4GW76</accession>
<dbReference type="EMBL" id="LR134156">
    <property type="protein sequence ID" value="VEA78010.1"/>
    <property type="molecule type" value="Genomic_DNA"/>
</dbReference>
<gene>
    <name evidence="1" type="ORF">NCTC10047_03944</name>
</gene>
<sequence>MGRYNIFEKEITQTEFCCMTITYDHLMINQSDNQLSASVITYSLSFTQPG</sequence>
<dbReference type="Proteomes" id="UP000275676">
    <property type="component" value="Chromosome"/>
</dbReference>
<evidence type="ECO:0000313" key="1">
    <source>
        <dbReference type="EMBL" id="VEA78010.1"/>
    </source>
</evidence>
<proteinExistence type="predicted"/>
<protein>
    <submittedName>
        <fullName evidence="1">Uncharacterized protein</fullName>
    </submittedName>
</protein>
<evidence type="ECO:0000313" key="2">
    <source>
        <dbReference type="Proteomes" id="UP000275676"/>
    </source>
</evidence>
<organism evidence="1 2">
    <name type="scientific">Salmonella enterica subsp. arizonae</name>
    <dbReference type="NCBI Taxonomy" id="59203"/>
    <lineage>
        <taxon>Bacteria</taxon>
        <taxon>Pseudomonadati</taxon>
        <taxon>Pseudomonadota</taxon>
        <taxon>Gammaproteobacteria</taxon>
        <taxon>Enterobacterales</taxon>
        <taxon>Enterobacteriaceae</taxon>
        <taxon>Salmonella</taxon>
    </lineage>
</organism>